<reference evidence="1" key="2">
    <citation type="submission" date="2021-09" db="EMBL/GenBank/DDBJ databases">
        <authorList>
            <person name="Jia N."/>
            <person name="Wang J."/>
            <person name="Shi W."/>
            <person name="Du L."/>
            <person name="Sun Y."/>
            <person name="Zhan W."/>
            <person name="Jiang J."/>
            <person name="Wang Q."/>
            <person name="Zhang B."/>
            <person name="Ji P."/>
            <person name="Sakyi L.B."/>
            <person name="Cui X."/>
            <person name="Yuan T."/>
            <person name="Jiang B."/>
            <person name="Yang W."/>
            <person name="Lam T.T.-Y."/>
            <person name="Chang Q."/>
            <person name="Ding S."/>
            <person name="Wang X."/>
            <person name="Zhu J."/>
            <person name="Ruan X."/>
            <person name="Zhao L."/>
            <person name="Wei J."/>
            <person name="Que T."/>
            <person name="Du C."/>
            <person name="Cheng J."/>
            <person name="Dai P."/>
            <person name="Han X."/>
            <person name="Huang E."/>
            <person name="Gao Y."/>
            <person name="Liu J."/>
            <person name="Shao H."/>
            <person name="Ye R."/>
            <person name="Li L."/>
            <person name="Wei W."/>
            <person name="Wang X."/>
            <person name="Wang C."/>
            <person name="Huo Q."/>
            <person name="Li W."/>
            <person name="Guo W."/>
            <person name="Chen H."/>
            <person name="Chen S."/>
            <person name="Zhou L."/>
            <person name="Zhou L."/>
            <person name="Ni X."/>
            <person name="Tian J."/>
            <person name="Zhou Y."/>
            <person name="Sheng Y."/>
            <person name="Liu T."/>
            <person name="Pan Y."/>
            <person name="Xia L."/>
            <person name="Li J."/>
            <person name="Zhao F."/>
            <person name="Cao W."/>
        </authorList>
    </citation>
    <scope>NUCLEOTIDE SEQUENCE</scope>
    <source>
        <strain evidence="1">Rmic-2018</strain>
        <tissue evidence="1">Larvae</tissue>
    </source>
</reference>
<dbReference type="SUPFAM" id="SSF55486">
    <property type="entry name" value="Metalloproteases ('zincins'), catalytic domain"/>
    <property type="match status" value="1"/>
</dbReference>
<comment type="caution">
    <text evidence="1">The sequence shown here is derived from an EMBL/GenBank/DDBJ whole genome shotgun (WGS) entry which is preliminary data.</text>
</comment>
<dbReference type="GO" id="GO:0006508">
    <property type="term" value="P:proteolysis"/>
    <property type="evidence" value="ECO:0007669"/>
    <property type="project" value="InterPro"/>
</dbReference>
<dbReference type="Proteomes" id="UP000821866">
    <property type="component" value="Chromosome 10"/>
</dbReference>
<dbReference type="Gene3D" id="3.40.390.10">
    <property type="entry name" value="Collagenase (Catalytic Domain)"/>
    <property type="match status" value="1"/>
</dbReference>
<dbReference type="InterPro" id="IPR042089">
    <property type="entry name" value="Peptidase_M13_dom_2"/>
</dbReference>
<protein>
    <recommendedName>
        <fullName evidence="3">Peptidase M13 N-terminal domain-containing protein</fullName>
    </recommendedName>
</protein>
<dbReference type="GO" id="GO:0004222">
    <property type="term" value="F:metalloendopeptidase activity"/>
    <property type="evidence" value="ECO:0007669"/>
    <property type="project" value="InterPro"/>
</dbReference>
<gene>
    <name evidence="1" type="ORF">HPB51_009406</name>
</gene>
<dbReference type="PROSITE" id="PS51885">
    <property type="entry name" value="NEPRILYSIN"/>
    <property type="match status" value="1"/>
</dbReference>
<organism evidence="1 2">
    <name type="scientific">Rhipicephalus microplus</name>
    <name type="common">Cattle tick</name>
    <name type="synonym">Boophilus microplus</name>
    <dbReference type="NCBI Taxonomy" id="6941"/>
    <lineage>
        <taxon>Eukaryota</taxon>
        <taxon>Metazoa</taxon>
        <taxon>Ecdysozoa</taxon>
        <taxon>Arthropoda</taxon>
        <taxon>Chelicerata</taxon>
        <taxon>Arachnida</taxon>
        <taxon>Acari</taxon>
        <taxon>Parasitiformes</taxon>
        <taxon>Ixodida</taxon>
        <taxon>Ixodoidea</taxon>
        <taxon>Ixodidae</taxon>
        <taxon>Rhipicephalinae</taxon>
        <taxon>Rhipicephalus</taxon>
        <taxon>Boophilus</taxon>
    </lineage>
</organism>
<keyword evidence="2" id="KW-1185">Reference proteome</keyword>
<reference evidence="1" key="1">
    <citation type="journal article" date="2020" name="Cell">
        <title>Large-Scale Comparative Analyses of Tick Genomes Elucidate Their Genetic Diversity and Vector Capacities.</title>
        <authorList>
            <consortium name="Tick Genome and Microbiome Consortium (TIGMIC)"/>
            <person name="Jia N."/>
            <person name="Wang J."/>
            <person name="Shi W."/>
            <person name="Du L."/>
            <person name="Sun Y."/>
            <person name="Zhan W."/>
            <person name="Jiang J.F."/>
            <person name="Wang Q."/>
            <person name="Zhang B."/>
            <person name="Ji P."/>
            <person name="Bell-Sakyi L."/>
            <person name="Cui X.M."/>
            <person name="Yuan T.T."/>
            <person name="Jiang B.G."/>
            <person name="Yang W.F."/>
            <person name="Lam T.T."/>
            <person name="Chang Q.C."/>
            <person name="Ding S.J."/>
            <person name="Wang X.J."/>
            <person name="Zhu J.G."/>
            <person name="Ruan X.D."/>
            <person name="Zhao L."/>
            <person name="Wei J.T."/>
            <person name="Ye R.Z."/>
            <person name="Que T.C."/>
            <person name="Du C.H."/>
            <person name="Zhou Y.H."/>
            <person name="Cheng J.X."/>
            <person name="Dai P.F."/>
            <person name="Guo W.B."/>
            <person name="Han X.H."/>
            <person name="Huang E.J."/>
            <person name="Li L.F."/>
            <person name="Wei W."/>
            <person name="Gao Y.C."/>
            <person name="Liu J.Z."/>
            <person name="Shao H.Z."/>
            <person name="Wang X."/>
            <person name="Wang C.C."/>
            <person name="Yang T.C."/>
            <person name="Huo Q.B."/>
            <person name="Li W."/>
            <person name="Chen H.Y."/>
            <person name="Chen S.E."/>
            <person name="Zhou L.G."/>
            <person name="Ni X.B."/>
            <person name="Tian J.H."/>
            <person name="Sheng Y."/>
            <person name="Liu T."/>
            <person name="Pan Y.S."/>
            <person name="Xia L.Y."/>
            <person name="Li J."/>
            <person name="Zhao F."/>
            <person name="Cao W.C."/>
        </authorList>
    </citation>
    <scope>NUCLEOTIDE SEQUENCE</scope>
    <source>
        <strain evidence="1">Rmic-2018</strain>
    </source>
</reference>
<evidence type="ECO:0000313" key="1">
    <source>
        <dbReference type="EMBL" id="KAH8037218.1"/>
    </source>
</evidence>
<name>A0A9J6ESD2_RHIMP</name>
<dbReference type="InterPro" id="IPR024079">
    <property type="entry name" value="MetalloPept_cat_dom_sf"/>
</dbReference>
<dbReference type="EMBL" id="JABSTU010000002">
    <property type="protein sequence ID" value="KAH8037218.1"/>
    <property type="molecule type" value="Genomic_DNA"/>
</dbReference>
<evidence type="ECO:0008006" key="3">
    <source>
        <dbReference type="Google" id="ProtNLM"/>
    </source>
</evidence>
<dbReference type="AlphaFoldDB" id="A0A9J6ESD2"/>
<dbReference type="VEuPathDB" id="VectorBase:LOC119179327"/>
<dbReference type="Gene3D" id="1.10.1380.10">
    <property type="entry name" value="Neutral endopeptidase , domain2"/>
    <property type="match status" value="1"/>
</dbReference>
<evidence type="ECO:0000313" key="2">
    <source>
        <dbReference type="Proteomes" id="UP000821866"/>
    </source>
</evidence>
<proteinExistence type="predicted"/>
<sequence length="247" mass="27976">MLVDVSQQPTLLASLNRSANPCHNFYRFVCDGWLARQGDRFSLLEELALTAQRDAATILRHIQVPAVGAISAVHKAALLMQSASSRRDGLRPEALLQFMASVGLTWDLNVVFELELLPMPKRAGGRPRWVLSASTQLNSWRQERRRLGPEYLTRIRQYVKGFSDARVTRSLVDSIFEADDEVLRVTNVYNGGRESRTIDKLCEVAPEFQASSQRVRDGSVRYGALHRDGEGRLRNTETMQQTTRYAR</sequence>
<accession>A0A9J6ESD2</accession>
<dbReference type="InterPro" id="IPR000718">
    <property type="entry name" value="Peptidase_M13"/>
</dbReference>